<dbReference type="GO" id="GO:0005829">
    <property type="term" value="C:cytosol"/>
    <property type="evidence" value="ECO:0007669"/>
    <property type="project" value="UniProtKB-SubCell"/>
</dbReference>
<gene>
    <name evidence="10" type="ORF">PROFUN_04900</name>
</gene>
<evidence type="ECO:0000256" key="6">
    <source>
        <dbReference type="ARBA" id="ARBA00044122"/>
    </source>
</evidence>
<dbReference type="OrthoDB" id="269919at2759"/>
<sequence length="355" mass="39148">MASKDGISSVLSDPRTQAFISALKRRQIKGSWHVARETIEILRLAIGKKTRLATLGELITFVKQVGCALVEVQPLEFAIGNIVRRVLFIIRDEHRQATRGDEKKEGMYSFMLGPSTGEQHLEEPLANNGRDLKEAIFSSLKELLELLENVHSIIADSAFEFIHSNEVIMTFGGSKTVETFLKTAGSKRRFDVVVAEGLPSTKGQALALALSQAKIDTTLVPDSAIFAMMARINKVVVGTHAVMANGGLIAPAGTHLVAMAAKHHSVPFVVCTPMYKMCPLFANDQETYNDMTSPSTVLPFEEVDSLDKVRVQNPAFDYIPAELVSLYITDDGGHNPSYIYRLLSRYYNPADYSLE</sequence>
<keyword evidence="3" id="KW-0963">Cytoplasm</keyword>
<dbReference type="InterPro" id="IPR037171">
    <property type="entry name" value="NagB/RpiA_transferase-like"/>
</dbReference>
<evidence type="ECO:0000313" key="11">
    <source>
        <dbReference type="Proteomes" id="UP000241769"/>
    </source>
</evidence>
<comment type="subcellular location">
    <subcellularLocation>
        <location evidence="1">Cytoplasm</location>
        <location evidence="1">Cytosol</location>
    </subcellularLocation>
</comment>
<keyword evidence="5" id="KW-0648">Protein biosynthesis</keyword>
<dbReference type="EMBL" id="MDYQ01000100">
    <property type="protein sequence ID" value="PRP82595.1"/>
    <property type="molecule type" value="Genomic_DNA"/>
</dbReference>
<dbReference type="InParanoid" id="A0A2P6NF91"/>
<dbReference type="GO" id="GO:0005851">
    <property type="term" value="C:eukaryotic translation initiation factor 2B complex"/>
    <property type="evidence" value="ECO:0007669"/>
    <property type="project" value="TreeGrafter"/>
</dbReference>
<dbReference type="Pfam" id="PF01008">
    <property type="entry name" value="IF-2B"/>
    <property type="match status" value="1"/>
</dbReference>
<dbReference type="PANTHER" id="PTHR45859:SF1">
    <property type="entry name" value="TRANSLATION INITIATION FACTOR EIF-2B SUBUNIT BETA"/>
    <property type="match status" value="1"/>
</dbReference>
<name>A0A2P6NF91_9EUKA</name>
<dbReference type="SUPFAM" id="SSF100950">
    <property type="entry name" value="NagB/RpiA/CoA transferase-like"/>
    <property type="match status" value="1"/>
</dbReference>
<evidence type="ECO:0000256" key="4">
    <source>
        <dbReference type="ARBA" id="ARBA00022540"/>
    </source>
</evidence>
<keyword evidence="11" id="KW-1185">Reference proteome</keyword>
<dbReference type="InterPro" id="IPR042529">
    <property type="entry name" value="IF_2B-like_C"/>
</dbReference>
<comment type="caution">
    <text evidence="10">The sequence shown here is derived from an EMBL/GenBank/DDBJ whole genome shotgun (WGS) entry which is preliminary data.</text>
</comment>
<proteinExistence type="inferred from homology"/>
<evidence type="ECO:0000256" key="1">
    <source>
        <dbReference type="ARBA" id="ARBA00004514"/>
    </source>
</evidence>
<dbReference type="FunCoup" id="A0A2P6NF91">
    <property type="interactions" value="647"/>
</dbReference>
<keyword evidence="4" id="KW-0396">Initiation factor</keyword>
<comment type="similarity">
    <text evidence="2 9">Belongs to the eIF-2B alpha/beta/delta subunits family.</text>
</comment>
<comment type="subunit">
    <text evidence="8">Component of the translation initiation factor 2B (eIF2B) complex which is a heterodecamer of two sets of five different subunits: alpha, beta, gamma, delta and epsilon. Subunits alpha, beta and delta comprise a regulatory subcomplex and subunits epsilon and gamma comprise a catalytic subcomplex. Within the complex, the hexameric regulatory complex resides at the center, with the two heterodimeric catalytic subcomplexes bound on opposite sides.</text>
</comment>
<dbReference type="AlphaFoldDB" id="A0A2P6NF91"/>
<dbReference type="InterPro" id="IPR000649">
    <property type="entry name" value="IF-2B-related"/>
</dbReference>
<dbReference type="Gene3D" id="3.40.50.10470">
    <property type="entry name" value="Translation initiation factor eif-2b, domain 2"/>
    <property type="match status" value="1"/>
</dbReference>
<dbReference type="PANTHER" id="PTHR45859">
    <property type="entry name" value="TRANSLATION INITIATION FACTOR EIF-2B SUBUNIT BETA"/>
    <property type="match status" value="1"/>
</dbReference>
<evidence type="ECO:0000256" key="3">
    <source>
        <dbReference type="ARBA" id="ARBA00022490"/>
    </source>
</evidence>
<dbReference type="Proteomes" id="UP000241769">
    <property type="component" value="Unassembled WGS sequence"/>
</dbReference>
<evidence type="ECO:0000256" key="7">
    <source>
        <dbReference type="ARBA" id="ARBA00044228"/>
    </source>
</evidence>
<dbReference type="STRING" id="1890364.A0A2P6NF91"/>
<evidence type="ECO:0000313" key="10">
    <source>
        <dbReference type="EMBL" id="PRP82595.1"/>
    </source>
</evidence>
<organism evidence="10 11">
    <name type="scientific">Planoprotostelium fungivorum</name>
    <dbReference type="NCBI Taxonomy" id="1890364"/>
    <lineage>
        <taxon>Eukaryota</taxon>
        <taxon>Amoebozoa</taxon>
        <taxon>Evosea</taxon>
        <taxon>Variosea</taxon>
        <taxon>Cavosteliida</taxon>
        <taxon>Cavosteliaceae</taxon>
        <taxon>Planoprotostelium</taxon>
    </lineage>
</organism>
<evidence type="ECO:0000256" key="8">
    <source>
        <dbReference type="ARBA" id="ARBA00046432"/>
    </source>
</evidence>
<evidence type="ECO:0000256" key="5">
    <source>
        <dbReference type="ARBA" id="ARBA00022917"/>
    </source>
</evidence>
<accession>A0A2P6NF91</accession>
<evidence type="ECO:0000256" key="2">
    <source>
        <dbReference type="ARBA" id="ARBA00007251"/>
    </source>
</evidence>
<evidence type="ECO:0000256" key="9">
    <source>
        <dbReference type="RuleBase" id="RU003814"/>
    </source>
</evidence>
<dbReference type="InterPro" id="IPR051855">
    <property type="entry name" value="eIF2B_beta_subunit"/>
</dbReference>
<protein>
    <recommendedName>
        <fullName evidence="6">Translation initiation factor eIF2B subunit beta</fullName>
    </recommendedName>
    <alternativeName>
        <fullName evidence="7">eIF2B GDP-GTP exchange factor subunit beta</fullName>
    </alternativeName>
</protein>
<dbReference type="GO" id="GO:0003743">
    <property type="term" value="F:translation initiation factor activity"/>
    <property type="evidence" value="ECO:0007669"/>
    <property type="project" value="UniProtKB-KW"/>
</dbReference>
<reference evidence="10 11" key="1">
    <citation type="journal article" date="2018" name="Genome Biol. Evol.">
        <title>Multiple Roots of Fruiting Body Formation in Amoebozoa.</title>
        <authorList>
            <person name="Hillmann F."/>
            <person name="Forbes G."/>
            <person name="Novohradska S."/>
            <person name="Ferling I."/>
            <person name="Riege K."/>
            <person name="Groth M."/>
            <person name="Westermann M."/>
            <person name="Marz M."/>
            <person name="Spaller T."/>
            <person name="Winckler T."/>
            <person name="Schaap P."/>
            <person name="Glockner G."/>
        </authorList>
    </citation>
    <scope>NUCLEOTIDE SEQUENCE [LARGE SCALE GENOMIC DNA]</scope>
    <source>
        <strain evidence="10 11">Jena</strain>
    </source>
</reference>
<dbReference type="GO" id="GO:0005085">
    <property type="term" value="F:guanyl-nucleotide exchange factor activity"/>
    <property type="evidence" value="ECO:0007669"/>
    <property type="project" value="TreeGrafter"/>
</dbReference>